<dbReference type="Proteomes" id="UP000195570">
    <property type="component" value="Unassembled WGS sequence"/>
</dbReference>
<name>A0A1G4IIZ1_TRYEQ</name>
<proteinExistence type="predicted"/>
<dbReference type="RefSeq" id="XP_067082969.1">
    <property type="nucleotide sequence ID" value="XM_067226868.1"/>
</dbReference>
<feature type="compositionally biased region" description="Basic and acidic residues" evidence="1">
    <location>
        <begin position="1"/>
        <end position="12"/>
    </location>
</feature>
<dbReference type="AlphaFoldDB" id="A0A1G4IIZ1"/>
<comment type="caution">
    <text evidence="2">The sequence shown here is derived from an EMBL/GenBank/DDBJ whole genome shotgun (WGS) entry which is preliminary data.</text>
</comment>
<keyword evidence="3" id="KW-1185">Reference proteome</keyword>
<reference evidence="2" key="1">
    <citation type="submission" date="2016-09" db="EMBL/GenBank/DDBJ databases">
        <authorList>
            <person name="Hebert L."/>
            <person name="Moumen B."/>
        </authorList>
    </citation>
    <scope>NUCLEOTIDE SEQUENCE [LARGE SCALE GENOMIC DNA]</scope>
    <source>
        <strain evidence="2">OVI</strain>
    </source>
</reference>
<gene>
    <name evidence="2" type="ORF">TEOVI_000405400</name>
</gene>
<organism evidence="2 3">
    <name type="scientific">Trypanosoma equiperdum</name>
    <dbReference type="NCBI Taxonomy" id="5694"/>
    <lineage>
        <taxon>Eukaryota</taxon>
        <taxon>Discoba</taxon>
        <taxon>Euglenozoa</taxon>
        <taxon>Kinetoplastea</taxon>
        <taxon>Metakinetoplastina</taxon>
        <taxon>Trypanosomatida</taxon>
        <taxon>Trypanosomatidae</taxon>
        <taxon>Trypanosoma</taxon>
    </lineage>
</organism>
<evidence type="ECO:0000256" key="1">
    <source>
        <dbReference type="SAM" id="MobiDB-lite"/>
    </source>
</evidence>
<accession>A0A1G4IIZ1</accession>
<dbReference type="VEuPathDB" id="TriTrypDB:TEOVI_000405400"/>
<dbReference type="EMBL" id="CZPT02001873">
    <property type="protein sequence ID" value="SCU72477.1"/>
    <property type="molecule type" value="Genomic_DNA"/>
</dbReference>
<evidence type="ECO:0000313" key="2">
    <source>
        <dbReference type="EMBL" id="SCU72477.1"/>
    </source>
</evidence>
<feature type="region of interest" description="Disordered" evidence="1">
    <location>
        <begin position="1"/>
        <end position="20"/>
    </location>
</feature>
<protein>
    <submittedName>
        <fullName evidence="2">Archaic translocase outer mitochondrial membrane 40</fullName>
    </submittedName>
</protein>
<dbReference type="GeneID" id="92377994"/>
<sequence>MLKEWLRGKQSEEPVAQAEPVKRGALGVDVESSLEPSQEEIIAQREDAFRRKLAASAKEGPPSPGKVVAYDTLLRPLQRLLLDGNAAETQEGLTISVARNAQNVMMSTKTMLVSPQMSNWELSLQMNGFSDIVVATYNTLSRWSLMYQRVSSTGALLFAQCMAQRQQGMTQGTVVGMIQYPWVQGGCTQVQYVKDQSFSVSHAQRLIRGFYLGSNLSWDALTKGTSLSYAGCITNPSKTGSLAAEWSPSKGEWKVGLTRSDWASDVEFAMQLEYTKKGQSGLMGLLSFGTKKQFVGGGSVSTAMLGFSQLKAVVEVPFGGDRSGFNQFMCMYNALYDIHSGGLKHGVVFTA</sequence>
<evidence type="ECO:0000313" key="3">
    <source>
        <dbReference type="Proteomes" id="UP000195570"/>
    </source>
</evidence>